<keyword evidence="5" id="KW-1185">Reference proteome</keyword>
<dbReference type="SUPFAM" id="SSF56281">
    <property type="entry name" value="Metallo-hydrolase/oxidoreductase"/>
    <property type="match status" value="1"/>
</dbReference>
<dbReference type="PIRSF" id="PIRSF038896">
    <property type="entry name" value="NAPE-PLD"/>
    <property type="match status" value="1"/>
</dbReference>
<dbReference type="Pfam" id="PF12706">
    <property type="entry name" value="Lactamase_B_2"/>
    <property type="match status" value="1"/>
</dbReference>
<dbReference type="Proteomes" id="UP001150925">
    <property type="component" value="Unassembled WGS sequence"/>
</dbReference>
<dbReference type="EC" id="3.1.4.54" evidence="4"/>
<name>A0A9W8AQ33_9FUNG</name>
<feature type="binding site" evidence="1">
    <location>
        <position position="147"/>
    </location>
    <ligand>
        <name>an N-acyl-1,2-diacyl-sn-glycero-3-phosphoethanolamine</name>
        <dbReference type="ChEBI" id="CHEBI:62537"/>
    </ligand>
</feature>
<feature type="domain" description="Metallo-beta-lactamase" evidence="3">
    <location>
        <begin position="102"/>
        <end position="339"/>
    </location>
</feature>
<accession>A0A9W8AQ33</accession>
<gene>
    <name evidence="4" type="primary">EFM4_2</name>
    <name evidence="4" type="ORF">IWQ62_004309</name>
</gene>
<sequence length="386" mass="43588">MVSHDKNVTSEVSSVPETKPHHRPKGGFMNPWSSYQEPNLWSVVKTLALDFNFKTFLGTPSKDALVPVQPVAFDQLHQPNPEAFQLTWLGHASFLLQTNGLNILFDPVFSNRCSPFQFIGPARIRPTPCRIDELPPIDIVMISHNHYDHMDKNTIKALGTTPQYFVPLGNKSLLKSLGATRVTEMDWWDEQEVDLATDESNQNQNQDHINDQHYRRIKVACTPCQHHSNRGVLDRCRSLWASFTLILPQGPRFFFSGDTGYRSVQNTQQVQMLDTPDDKVPACPVFKEIGAKYGPFNLACLPIGAYSPRWLFSPMHCSPEDAVRIHEDIRSTKSIGMHWGTFILTDEDVSEPPVRLANAMENRGHHPEAFTTMNIGATLTIPMADS</sequence>
<evidence type="ECO:0000313" key="4">
    <source>
        <dbReference type="EMBL" id="KAJ1960220.1"/>
    </source>
</evidence>
<keyword evidence="4" id="KW-0378">Hydrolase</keyword>
<feature type="binding site" evidence="1">
    <location>
        <position position="316"/>
    </location>
    <ligand>
        <name>an N-acyl-1,2-diacyl-sn-glycero-3-phosphoethanolamine</name>
        <dbReference type="ChEBI" id="CHEBI:62537"/>
    </ligand>
</feature>
<dbReference type="GO" id="GO:0005737">
    <property type="term" value="C:cytoplasm"/>
    <property type="evidence" value="ECO:0007669"/>
    <property type="project" value="TreeGrafter"/>
</dbReference>
<proteinExistence type="predicted"/>
<dbReference type="Gene3D" id="3.60.15.10">
    <property type="entry name" value="Ribonuclease Z/Hydroxyacylglutathione hydrolase-like"/>
    <property type="match status" value="1"/>
</dbReference>
<dbReference type="InterPro" id="IPR036866">
    <property type="entry name" value="RibonucZ/Hydroxyglut_hydro"/>
</dbReference>
<dbReference type="PANTHER" id="PTHR15032">
    <property type="entry name" value="N-ACYL-PHOSPHATIDYLETHANOLAMINE-HYDROLYZING PHOSPHOLIPASE D"/>
    <property type="match status" value="1"/>
</dbReference>
<dbReference type="InterPro" id="IPR024884">
    <property type="entry name" value="NAPE-PLD"/>
</dbReference>
<dbReference type="GO" id="GO:0008270">
    <property type="term" value="F:zinc ion binding"/>
    <property type="evidence" value="ECO:0007669"/>
    <property type="project" value="InterPro"/>
</dbReference>
<evidence type="ECO:0000259" key="3">
    <source>
        <dbReference type="Pfam" id="PF12706"/>
    </source>
</evidence>
<dbReference type="PANTHER" id="PTHR15032:SF4">
    <property type="entry name" value="N-ACYL-PHOSPHATIDYLETHANOLAMINE-HYDROLYZING PHOSPHOLIPASE D"/>
    <property type="match status" value="1"/>
</dbReference>
<reference evidence="4" key="1">
    <citation type="submission" date="2022-07" db="EMBL/GenBank/DDBJ databases">
        <title>Phylogenomic reconstructions and comparative analyses of Kickxellomycotina fungi.</title>
        <authorList>
            <person name="Reynolds N.K."/>
            <person name="Stajich J.E."/>
            <person name="Barry K."/>
            <person name="Grigoriev I.V."/>
            <person name="Crous P."/>
            <person name="Smith M.E."/>
        </authorList>
    </citation>
    <scope>NUCLEOTIDE SEQUENCE</scope>
    <source>
        <strain evidence="4">RSA 1196</strain>
    </source>
</reference>
<dbReference type="OrthoDB" id="332863at2759"/>
<dbReference type="EMBL" id="JANBPY010001395">
    <property type="protein sequence ID" value="KAJ1960220.1"/>
    <property type="molecule type" value="Genomic_DNA"/>
</dbReference>
<comment type="caution">
    <text evidence="4">The sequence shown here is derived from an EMBL/GenBank/DDBJ whole genome shotgun (WGS) entry which is preliminary data.</text>
</comment>
<dbReference type="AlphaFoldDB" id="A0A9W8AQ33"/>
<evidence type="ECO:0000256" key="2">
    <source>
        <dbReference type="SAM" id="MobiDB-lite"/>
    </source>
</evidence>
<dbReference type="InterPro" id="IPR001279">
    <property type="entry name" value="Metallo-B-lactamas"/>
</dbReference>
<feature type="region of interest" description="Disordered" evidence="2">
    <location>
        <begin position="1"/>
        <end position="29"/>
    </location>
</feature>
<protein>
    <submittedName>
        <fullName evidence="4">Protein-lysine N-methyltransferase efm4</fullName>
        <ecNumber evidence="4">3.1.4.54</ecNumber>
    </submittedName>
</protein>
<evidence type="ECO:0000256" key="1">
    <source>
        <dbReference type="PIRSR" id="PIRSR038896-50"/>
    </source>
</evidence>
<organism evidence="4 5">
    <name type="scientific">Dispira parvispora</name>
    <dbReference type="NCBI Taxonomy" id="1520584"/>
    <lineage>
        <taxon>Eukaryota</taxon>
        <taxon>Fungi</taxon>
        <taxon>Fungi incertae sedis</taxon>
        <taxon>Zoopagomycota</taxon>
        <taxon>Kickxellomycotina</taxon>
        <taxon>Dimargaritomycetes</taxon>
        <taxon>Dimargaritales</taxon>
        <taxon>Dimargaritaceae</taxon>
        <taxon>Dispira</taxon>
    </lineage>
</organism>
<dbReference type="GO" id="GO:0070290">
    <property type="term" value="F:N-acylphosphatidylethanolamine-specific phospholipase D activity"/>
    <property type="evidence" value="ECO:0007669"/>
    <property type="project" value="UniProtKB-EC"/>
</dbReference>
<evidence type="ECO:0000313" key="5">
    <source>
        <dbReference type="Proteomes" id="UP001150925"/>
    </source>
</evidence>